<dbReference type="CDD" id="cd00279">
    <property type="entry name" value="YlxR"/>
    <property type="match status" value="1"/>
</dbReference>
<dbReference type="PANTHER" id="PTHR34215">
    <property type="entry name" value="BLL0784 PROTEIN"/>
    <property type="match status" value="1"/>
</dbReference>
<evidence type="ECO:0000256" key="1">
    <source>
        <dbReference type="SAM" id="MobiDB-lite"/>
    </source>
</evidence>
<dbReference type="RefSeq" id="WP_301591377.1">
    <property type="nucleotide sequence ID" value="NZ_JAPFQI010000014.1"/>
</dbReference>
<dbReference type="InterPro" id="IPR029064">
    <property type="entry name" value="Ribosomal_eL30-like_sf"/>
</dbReference>
<dbReference type="InterPro" id="IPR037465">
    <property type="entry name" value="YlxR"/>
</dbReference>
<feature type="domain" description="YlxR" evidence="2">
    <location>
        <begin position="16"/>
        <end position="88"/>
    </location>
</feature>
<protein>
    <submittedName>
        <fullName evidence="3">RNA-binding protein</fullName>
    </submittedName>
</protein>
<dbReference type="SUPFAM" id="SSF55315">
    <property type="entry name" value="L30e-like"/>
    <property type="match status" value="1"/>
</dbReference>
<dbReference type="PANTHER" id="PTHR34215:SF1">
    <property type="entry name" value="YLXR DOMAIN-CONTAINING PROTEIN"/>
    <property type="match status" value="1"/>
</dbReference>
<gene>
    <name evidence="3" type="ORF">OF850_16345</name>
</gene>
<keyword evidence="4" id="KW-1185">Reference proteome</keyword>
<dbReference type="InterPro" id="IPR007393">
    <property type="entry name" value="YlxR_dom"/>
</dbReference>
<comment type="caution">
    <text evidence="3">The sequence shown here is derived from an EMBL/GenBank/DDBJ whole genome shotgun (WGS) entry which is preliminary data.</text>
</comment>
<dbReference type="Pfam" id="PF04296">
    <property type="entry name" value="YlxR"/>
    <property type="match status" value="1"/>
</dbReference>
<feature type="compositionally biased region" description="Low complexity" evidence="1">
    <location>
        <begin position="217"/>
        <end position="233"/>
    </location>
</feature>
<sequence length="233" mass="24809">MNPRTDDPDRERGPLRRCIVSRETRPKEEMIRFVLGPSRELVPDPGGRLPGRGLWLTAQDEILRKALKTGAFAKAARGPVQVPDQLAQLVIRMLQARIRDFLGFARRGGEAVAGREAVLEWLRTREVAFLLQASDGSPAERDRLVGRREIPVYTPLSGAELGSVFGRDRAVHVAVLPGRLAGSLQAEAARLAGLLPAGPGSAAAEAGGHGSRPQEFGPDAPAAGAAGANPTLD</sequence>
<feature type="region of interest" description="Disordered" evidence="1">
    <location>
        <begin position="199"/>
        <end position="233"/>
    </location>
</feature>
<evidence type="ECO:0000259" key="2">
    <source>
        <dbReference type="Pfam" id="PF04296"/>
    </source>
</evidence>
<reference evidence="3 4" key="1">
    <citation type="submission" date="2022-10" db="EMBL/GenBank/DDBJ databases">
        <title>Roseococcus glaciei nov., sp. nov., isolated from glacier.</title>
        <authorList>
            <person name="Liu Q."/>
            <person name="Xin Y.-H."/>
        </authorList>
    </citation>
    <scope>NUCLEOTIDE SEQUENCE [LARGE SCALE GENOMIC DNA]</scope>
    <source>
        <strain evidence="3 4">MDT2-1-1</strain>
    </source>
</reference>
<dbReference type="Proteomes" id="UP001526430">
    <property type="component" value="Unassembled WGS sequence"/>
</dbReference>
<accession>A0ABT3NYG4</accession>
<dbReference type="EMBL" id="JAPFQI010000014">
    <property type="protein sequence ID" value="MCW8087205.1"/>
    <property type="molecule type" value="Genomic_DNA"/>
</dbReference>
<name>A0ABT3NYG4_9PROT</name>
<evidence type="ECO:0000313" key="3">
    <source>
        <dbReference type="EMBL" id="MCW8087205.1"/>
    </source>
</evidence>
<dbReference type="NCBIfam" id="NF006622">
    <property type="entry name" value="PRK09190.1"/>
    <property type="match status" value="1"/>
</dbReference>
<dbReference type="Gene3D" id="3.30.1230.10">
    <property type="entry name" value="YlxR-like"/>
    <property type="match status" value="1"/>
</dbReference>
<evidence type="ECO:0000313" key="4">
    <source>
        <dbReference type="Proteomes" id="UP001526430"/>
    </source>
</evidence>
<dbReference type="SUPFAM" id="SSF64376">
    <property type="entry name" value="YlxR-like"/>
    <property type="match status" value="1"/>
</dbReference>
<proteinExistence type="predicted"/>
<dbReference type="Gene3D" id="3.30.1330.30">
    <property type="match status" value="1"/>
</dbReference>
<dbReference type="InterPro" id="IPR035931">
    <property type="entry name" value="YlxR-like_sf"/>
</dbReference>
<organism evidence="3 4">
    <name type="scientific">Sabulicella glaciei</name>
    <dbReference type="NCBI Taxonomy" id="2984948"/>
    <lineage>
        <taxon>Bacteria</taxon>
        <taxon>Pseudomonadati</taxon>
        <taxon>Pseudomonadota</taxon>
        <taxon>Alphaproteobacteria</taxon>
        <taxon>Acetobacterales</taxon>
        <taxon>Acetobacteraceae</taxon>
        <taxon>Sabulicella</taxon>
    </lineage>
</organism>